<sequence length="233" mass="26487">MFTHMPIALSGFDLQKELNQSATEKLRRAVDELTTETDAEKFFDNPDISWANAMLNSAEQDLRELPGNPNYPNSLLLFLQRNRRLTLIHPSFFDSMPDLQFLDISDTKIRIVPSSLFKLSKLKVLLLRNCVCLDNLPREIGRLNQLEALDLSGTELYDIPDEIGQLGLLRSMQLSFYGPDVGSEYEHLPSQLVSPNFLSELKEMQALSISVHPEDHRWTEIVACIINDVSKLG</sequence>
<evidence type="ECO:0000256" key="1">
    <source>
        <dbReference type="ARBA" id="ARBA00022614"/>
    </source>
</evidence>
<dbReference type="SMART" id="SM00369">
    <property type="entry name" value="LRR_TYP"/>
    <property type="match status" value="2"/>
</dbReference>
<protein>
    <recommendedName>
        <fullName evidence="3">Disease resistance R13L4/SHOC-2-like LRR domain-containing protein</fullName>
    </recommendedName>
</protein>
<accession>A0AAD4J123</accession>
<dbReference type="Pfam" id="PF23598">
    <property type="entry name" value="LRR_14"/>
    <property type="match status" value="1"/>
</dbReference>
<evidence type="ECO:0000256" key="2">
    <source>
        <dbReference type="ARBA" id="ARBA00022737"/>
    </source>
</evidence>
<comment type="caution">
    <text evidence="4">The sequence shown here is derived from an EMBL/GenBank/DDBJ whole genome shotgun (WGS) entry which is preliminary data.</text>
</comment>
<evidence type="ECO:0000259" key="3">
    <source>
        <dbReference type="Pfam" id="PF23598"/>
    </source>
</evidence>
<proteinExistence type="predicted"/>
<keyword evidence="2" id="KW-0677">Repeat</keyword>
<keyword evidence="1" id="KW-0433">Leucine-rich repeat</keyword>
<dbReference type="AlphaFoldDB" id="A0AAD4J123"/>
<dbReference type="Gene3D" id="3.80.10.10">
    <property type="entry name" value="Ribonuclease Inhibitor"/>
    <property type="match status" value="1"/>
</dbReference>
<dbReference type="InterPro" id="IPR003591">
    <property type="entry name" value="Leu-rich_rpt_typical-subtyp"/>
</dbReference>
<dbReference type="SUPFAM" id="SSF52058">
    <property type="entry name" value="L domain-like"/>
    <property type="match status" value="1"/>
</dbReference>
<dbReference type="InterPro" id="IPR032675">
    <property type="entry name" value="LRR_dom_sf"/>
</dbReference>
<dbReference type="EMBL" id="SDAM02000177">
    <property type="protein sequence ID" value="KAH6825245.1"/>
    <property type="molecule type" value="Genomic_DNA"/>
</dbReference>
<organism evidence="4 5">
    <name type="scientific">Perilla frutescens var. hirtella</name>
    <name type="common">Perilla citriodora</name>
    <name type="synonym">Perilla setoyensis</name>
    <dbReference type="NCBI Taxonomy" id="608512"/>
    <lineage>
        <taxon>Eukaryota</taxon>
        <taxon>Viridiplantae</taxon>
        <taxon>Streptophyta</taxon>
        <taxon>Embryophyta</taxon>
        <taxon>Tracheophyta</taxon>
        <taxon>Spermatophyta</taxon>
        <taxon>Magnoliopsida</taxon>
        <taxon>eudicotyledons</taxon>
        <taxon>Gunneridae</taxon>
        <taxon>Pentapetalae</taxon>
        <taxon>asterids</taxon>
        <taxon>lamiids</taxon>
        <taxon>Lamiales</taxon>
        <taxon>Lamiaceae</taxon>
        <taxon>Nepetoideae</taxon>
        <taxon>Elsholtzieae</taxon>
        <taxon>Perilla</taxon>
    </lineage>
</organism>
<evidence type="ECO:0000313" key="5">
    <source>
        <dbReference type="Proteomes" id="UP001190926"/>
    </source>
</evidence>
<reference evidence="4 5" key="1">
    <citation type="journal article" date="2021" name="Nat. Commun.">
        <title>Incipient diploidization of the medicinal plant Perilla within 10,000 years.</title>
        <authorList>
            <person name="Zhang Y."/>
            <person name="Shen Q."/>
            <person name="Leng L."/>
            <person name="Zhang D."/>
            <person name="Chen S."/>
            <person name="Shi Y."/>
            <person name="Ning Z."/>
            <person name="Chen S."/>
        </authorList>
    </citation>
    <scope>NUCLEOTIDE SEQUENCE [LARGE SCALE GENOMIC DNA]</scope>
    <source>
        <strain evidence="5">cv. PC099</strain>
    </source>
</reference>
<keyword evidence="5" id="KW-1185">Reference proteome</keyword>
<feature type="domain" description="Disease resistance R13L4/SHOC-2-like LRR" evidence="3">
    <location>
        <begin position="98"/>
        <end position="215"/>
    </location>
</feature>
<name>A0AAD4J123_PERFH</name>
<evidence type="ECO:0000313" key="4">
    <source>
        <dbReference type="EMBL" id="KAH6825245.1"/>
    </source>
</evidence>
<dbReference type="Proteomes" id="UP001190926">
    <property type="component" value="Unassembled WGS sequence"/>
</dbReference>
<dbReference type="PANTHER" id="PTHR47186:SF14">
    <property type="entry name" value="PROTEIN KINASE DOMAIN-CONTAINING PROTEIN"/>
    <property type="match status" value="1"/>
</dbReference>
<gene>
    <name evidence="4" type="ORF">C2S53_020255</name>
</gene>
<dbReference type="PANTHER" id="PTHR47186">
    <property type="entry name" value="LEUCINE-RICH REPEAT-CONTAINING PROTEIN 57"/>
    <property type="match status" value="1"/>
</dbReference>
<dbReference type="InterPro" id="IPR055414">
    <property type="entry name" value="LRR_R13L4/SHOC2-like"/>
</dbReference>